<sequence length="444" mass="47771">MGETYGVSLLVLVGMGYWVQGFRCFPWLGMNYYFKDGLQLDPLTLQFLQNTVNLPYLAKPIYGIISDSVYIHGAHRVPYIIIAGICQVMSWGTIIAVPGARRSAGMLTAFLTFGNFGAAVADVANDALVAEAGKKKGCTGGQLQSFAWLASAAGGLLGNLLSGLALSGMNFESMFTIFVMFLVCHLAIAFMVSEQSFGQRKRDAGKGKMAIDIPRQVSKLFGLIKSPEILLPLLWFMGSYAVIPTLSGTIFYYQSQALKINPVYLGVAKMLGQAGLLAGSMLYERYLKPVPLRRLVGCVQILLSVCMLADIGLVNRINLQLGIPDHFYILGASAFVEAIGQFKILPFMVFFAKLCPAGCEGSLLAFFMSCQCLSCIVSGYLGVALASFLAISASDFTQLGVGIVVQALAALVPLLGLSLLPGGEMEDEEEEEQEKGAAKVEKVM</sequence>
<dbReference type="InterPro" id="IPR039309">
    <property type="entry name" value="BT1"/>
</dbReference>
<dbReference type="eggNOG" id="ENOG502QSTI">
    <property type="taxonomic scope" value="Eukaryota"/>
</dbReference>
<accession>D8SI43</accession>
<feature type="transmembrane region" description="Helical" evidence="8">
    <location>
        <begin position="399"/>
        <end position="420"/>
    </location>
</feature>
<feature type="transmembrane region" description="Helical" evidence="8">
    <location>
        <begin position="173"/>
        <end position="192"/>
    </location>
</feature>
<keyword evidence="4 8" id="KW-0812">Transmembrane</keyword>
<evidence type="ECO:0000313" key="10">
    <source>
        <dbReference type="Proteomes" id="UP000001514"/>
    </source>
</evidence>
<dbReference type="GO" id="GO:0098838">
    <property type="term" value="P:folate transmembrane transport"/>
    <property type="evidence" value="ECO:0000318"/>
    <property type="project" value="GO_Central"/>
</dbReference>
<dbReference type="OMA" id="WKESAVM"/>
<evidence type="ECO:0000256" key="6">
    <source>
        <dbReference type="ARBA" id="ARBA00023136"/>
    </source>
</evidence>
<feature type="transmembrane region" description="Helical" evidence="8">
    <location>
        <begin position="6"/>
        <end position="25"/>
    </location>
</feature>
<evidence type="ECO:0000256" key="3">
    <source>
        <dbReference type="ARBA" id="ARBA00022448"/>
    </source>
</evidence>
<dbReference type="Gramene" id="EFJ15801">
    <property type="protein sequence ID" value="EFJ15801"/>
    <property type="gene ID" value="SELMODRAFT_117645"/>
</dbReference>
<dbReference type="AlphaFoldDB" id="D8SI43"/>
<name>D8SI43_SELML</name>
<feature type="compositionally biased region" description="Acidic residues" evidence="7">
    <location>
        <begin position="424"/>
        <end position="433"/>
    </location>
</feature>
<feature type="transmembrane region" description="Helical" evidence="8">
    <location>
        <begin position="146"/>
        <end position="167"/>
    </location>
</feature>
<feature type="transmembrane region" description="Helical" evidence="8">
    <location>
        <begin position="263"/>
        <end position="283"/>
    </location>
</feature>
<keyword evidence="5 8" id="KW-1133">Transmembrane helix</keyword>
<keyword evidence="3" id="KW-0813">Transport</keyword>
<comment type="similarity">
    <text evidence="2">Belongs to the major facilitator superfamily. Folate-biopterin transporter (TC 2.A.71) family.</text>
</comment>
<organism evidence="10">
    <name type="scientific">Selaginella moellendorffii</name>
    <name type="common">Spikemoss</name>
    <dbReference type="NCBI Taxonomy" id="88036"/>
    <lineage>
        <taxon>Eukaryota</taxon>
        <taxon>Viridiplantae</taxon>
        <taxon>Streptophyta</taxon>
        <taxon>Embryophyta</taxon>
        <taxon>Tracheophyta</taxon>
        <taxon>Lycopodiopsida</taxon>
        <taxon>Selaginellales</taxon>
        <taxon>Selaginellaceae</taxon>
        <taxon>Selaginella</taxon>
    </lineage>
</organism>
<evidence type="ECO:0000256" key="7">
    <source>
        <dbReference type="SAM" id="MobiDB-lite"/>
    </source>
</evidence>
<dbReference type="HOGENOM" id="CLU_018563_0_0_1"/>
<dbReference type="Proteomes" id="UP000001514">
    <property type="component" value="Unassembled WGS sequence"/>
</dbReference>
<protein>
    <recommendedName>
        <fullName evidence="11">Major facilitator superfamily (MFS) profile domain-containing protein</fullName>
    </recommendedName>
</protein>
<feature type="transmembrane region" description="Helical" evidence="8">
    <location>
        <begin position="77"/>
        <end position="97"/>
    </location>
</feature>
<comment type="subcellular location">
    <subcellularLocation>
        <location evidence="1">Membrane</location>
        <topology evidence="1">Multi-pass membrane protein</topology>
    </subcellularLocation>
</comment>
<evidence type="ECO:0008006" key="11">
    <source>
        <dbReference type="Google" id="ProtNLM"/>
    </source>
</evidence>
<dbReference type="PANTHER" id="PTHR31585">
    <property type="entry name" value="FOLATE-BIOPTERIN TRANSPORTER 1, CHLOROPLASTIC"/>
    <property type="match status" value="1"/>
</dbReference>
<evidence type="ECO:0000256" key="8">
    <source>
        <dbReference type="SAM" id="Phobius"/>
    </source>
</evidence>
<keyword evidence="10" id="KW-1185">Reference proteome</keyword>
<feature type="transmembrane region" description="Helical" evidence="8">
    <location>
        <begin position="295"/>
        <end position="314"/>
    </location>
</feature>
<evidence type="ECO:0000256" key="1">
    <source>
        <dbReference type="ARBA" id="ARBA00004141"/>
    </source>
</evidence>
<feature type="region of interest" description="Disordered" evidence="7">
    <location>
        <begin position="424"/>
        <end position="444"/>
    </location>
</feature>
<evidence type="ECO:0000256" key="2">
    <source>
        <dbReference type="ARBA" id="ARBA00007015"/>
    </source>
</evidence>
<dbReference type="Pfam" id="PF03092">
    <property type="entry name" value="BT1"/>
    <property type="match status" value="1"/>
</dbReference>
<dbReference type="GO" id="GO:0016020">
    <property type="term" value="C:membrane"/>
    <property type="evidence" value="ECO:0007669"/>
    <property type="project" value="UniProtKB-SubCell"/>
</dbReference>
<dbReference type="SUPFAM" id="SSF103473">
    <property type="entry name" value="MFS general substrate transporter"/>
    <property type="match status" value="1"/>
</dbReference>
<feature type="transmembrane region" description="Helical" evidence="8">
    <location>
        <begin position="103"/>
        <end position="125"/>
    </location>
</feature>
<dbReference type="InterPro" id="IPR036259">
    <property type="entry name" value="MFS_trans_sf"/>
</dbReference>
<dbReference type="KEGG" id="smo:SELMODRAFT_117645"/>
<feature type="transmembrane region" description="Helical" evidence="8">
    <location>
        <begin position="229"/>
        <end position="251"/>
    </location>
</feature>
<gene>
    <name evidence="9" type="ORF">SELMODRAFT_117645</name>
</gene>
<feature type="transmembrane region" description="Helical" evidence="8">
    <location>
        <begin position="363"/>
        <end position="393"/>
    </location>
</feature>
<evidence type="ECO:0000256" key="4">
    <source>
        <dbReference type="ARBA" id="ARBA00022692"/>
    </source>
</evidence>
<evidence type="ECO:0000256" key="5">
    <source>
        <dbReference type="ARBA" id="ARBA00022989"/>
    </source>
</evidence>
<dbReference type="InterPro" id="IPR004324">
    <property type="entry name" value="FBT"/>
</dbReference>
<dbReference type="GO" id="GO:0008517">
    <property type="term" value="F:folic acid transmembrane transporter activity"/>
    <property type="evidence" value="ECO:0000318"/>
    <property type="project" value="GO_Central"/>
</dbReference>
<keyword evidence="6 8" id="KW-0472">Membrane</keyword>
<dbReference type="InParanoid" id="D8SI43"/>
<feature type="transmembrane region" description="Helical" evidence="8">
    <location>
        <begin position="326"/>
        <end position="351"/>
    </location>
</feature>
<proteinExistence type="inferred from homology"/>
<dbReference type="PANTHER" id="PTHR31585:SF2">
    <property type="entry name" value="FOLATE-BIOPTERIN TRANSPORTER 7-RELATED"/>
    <property type="match status" value="1"/>
</dbReference>
<evidence type="ECO:0000313" key="9">
    <source>
        <dbReference type="EMBL" id="EFJ15801.1"/>
    </source>
</evidence>
<dbReference type="Gene3D" id="1.20.1250.20">
    <property type="entry name" value="MFS general substrate transporter like domains"/>
    <property type="match status" value="1"/>
</dbReference>
<reference evidence="9 10" key="1">
    <citation type="journal article" date="2011" name="Science">
        <title>The Selaginella genome identifies genetic changes associated with the evolution of vascular plants.</title>
        <authorList>
            <person name="Banks J.A."/>
            <person name="Nishiyama T."/>
            <person name="Hasebe M."/>
            <person name="Bowman J.L."/>
            <person name="Gribskov M."/>
            <person name="dePamphilis C."/>
            <person name="Albert V.A."/>
            <person name="Aono N."/>
            <person name="Aoyama T."/>
            <person name="Ambrose B.A."/>
            <person name="Ashton N.W."/>
            <person name="Axtell M.J."/>
            <person name="Barker E."/>
            <person name="Barker M.S."/>
            <person name="Bennetzen J.L."/>
            <person name="Bonawitz N.D."/>
            <person name="Chapple C."/>
            <person name="Cheng C."/>
            <person name="Correa L.G."/>
            <person name="Dacre M."/>
            <person name="DeBarry J."/>
            <person name="Dreyer I."/>
            <person name="Elias M."/>
            <person name="Engstrom E.M."/>
            <person name="Estelle M."/>
            <person name="Feng L."/>
            <person name="Finet C."/>
            <person name="Floyd S.K."/>
            <person name="Frommer W.B."/>
            <person name="Fujita T."/>
            <person name="Gramzow L."/>
            <person name="Gutensohn M."/>
            <person name="Harholt J."/>
            <person name="Hattori M."/>
            <person name="Heyl A."/>
            <person name="Hirai T."/>
            <person name="Hiwatashi Y."/>
            <person name="Ishikawa M."/>
            <person name="Iwata M."/>
            <person name="Karol K.G."/>
            <person name="Koehler B."/>
            <person name="Kolukisaoglu U."/>
            <person name="Kubo M."/>
            <person name="Kurata T."/>
            <person name="Lalonde S."/>
            <person name="Li K."/>
            <person name="Li Y."/>
            <person name="Litt A."/>
            <person name="Lyons E."/>
            <person name="Manning G."/>
            <person name="Maruyama T."/>
            <person name="Michael T.P."/>
            <person name="Mikami K."/>
            <person name="Miyazaki S."/>
            <person name="Morinaga S."/>
            <person name="Murata T."/>
            <person name="Mueller-Roeber B."/>
            <person name="Nelson D.R."/>
            <person name="Obara M."/>
            <person name="Oguri Y."/>
            <person name="Olmstead R.G."/>
            <person name="Onodera N."/>
            <person name="Petersen B.L."/>
            <person name="Pils B."/>
            <person name="Prigge M."/>
            <person name="Rensing S.A."/>
            <person name="Riano-Pachon D.M."/>
            <person name="Roberts A.W."/>
            <person name="Sato Y."/>
            <person name="Scheller H.V."/>
            <person name="Schulz B."/>
            <person name="Schulz C."/>
            <person name="Shakirov E.V."/>
            <person name="Shibagaki N."/>
            <person name="Shinohara N."/>
            <person name="Shippen D.E."/>
            <person name="Soerensen I."/>
            <person name="Sotooka R."/>
            <person name="Sugimoto N."/>
            <person name="Sugita M."/>
            <person name="Sumikawa N."/>
            <person name="Tanurdzic M."/>
            <person name="Theissen G."/>
            <person name="Ulvskov P."/>
            <person name="Wakazuki S."/>
            <person name="Weng J.K."/>
            <person name="Willats W.W."/>
            <person name="Wipf D."/>
            <person name="Wolf P.G."/>
            <person name="Yang L."/>
            <person name="Zimmer A.D."/>
            <person name="Zhu Q."/>
            <person name="Mitros T."/>
            <person name="Hellsten U."/>
            <person name="Loque D."/>
            <person name="Otillar R."/>
            <person name="Salamov A."/>
            <person name="Schmutz J."/>
            <person name="Shapiro H."/>
            <person name="Lindquist E."/>
            <person name="Lucas S."/>
            <person name="Rokhsar D."/>
            <person name="Grigoriev I.V."/>
        </authorList>
    </citation>
    <scope>NUCLEOTIDE SEQUENCE [LARGE SCALE GENOMIC DNA]</scope>
</reference>
<dbReference type="NCBIfam" id="TIGR00788">
    <property type="entry name" value="fbt"/>
    <property type="match status" value="1"/>
</dbReference>
<dbReference type="EMBL" id="GL377621">
    <property type="protein sequence ID" value="EFJ15801.1"/>
    <property type="molecule type" value="Genomic_DNA"/>
</dbReference>
<feature type="compositionally biased region" description="Basic and acidic residues" evidence="7">
    <location>
        <begin position="434"/>
        <end position="444"/>
    </location>
</feature>